<evidence type="ECO:0000313" key="1">
    <source>
        <dbReference type="EMBL" id="NWC83167.1"/>
    </source>
</evidence>
<sequence length="149" mass="16194">MGTISQIDAGQPLVFYPSIAGKVDVPEMVHLANELQNPDLLNCERPIEGLELAVADAATVQGVLGWLQRHSRWRGELESSLQGLAVDRAGRPLLTAFIPMEVFEELAGELATTQLIPSLRETLSHWRARGATTAILEGYRVEAPSAVPL</sequence>
<dbReference type="EMBL" id="JACARV010000080">
    <property type="protein sequence ID" value="NWC83167.1"/>
    <property type="molecule type" value="Genomic_DNA"/>
</dbReference>
<name>A0A7Y7ZDW8_PSEPU</name>
<dbReference type="RefSeq" id="WP_177011062.1">
    <property type="nucleotide sequence ID" value="NZ_JACARV010000080.1"/>
</dbReference>
<accession>A0A7Y7ZDW8</accession>
<protein>
    <submittedName>
        <fullName evidence="1">Uncharacterized protein</fullName>
    </submittedName>
</protein>
<gene>
    <name evidence="1" type="ORF">HX798_23170</name>
</gene>
<comment type="caution">
    <text evidence="1">The sequence shown here is derived from an EMBL/GenBank/DDBJ whole genome shotgun (WGS) entry which is preliminary data.</text>
</comment>
<dbReference type="AlphaFoldDB" id="A0A7Y7ZDW8"/>
<evidence type="ECO:0000313" key="2">
    <source>
        <dbReference type="Proteomes" id="UP000542695"/>
    </source>
</evidence>
<organism evidence="1 2">
    <name type="scientific">Pseudomonas putida</name>
    <name type="common">Arthrobacter siderocapsulatus</name>
    <dbReference type="NCBI Taxonomy" id="303"/>
    <lineage>
        <taxon>Bacteria</taxon>
        <taxon>Pseudomonadati</taxon>
        <taxon>Pseudomonadota</taxon>
        <taxon>Gammaproteobacteria</taxon>
        <taxon>Pseudomonadales</taxon>
        <taxon>Pseudomonadaceae</taxon>
        <taxon>Pseudomonas</taxon>
    </lineage>
</organism>
<reference evidence="1 2" key="1">
    <citation type="submission" date="2020-04" db="EMBL/GenBank/DDBJ databases">
        <title>Molecular characterization of pseudomonads from Agaricus bisporus reveal novel blotch 2 pathogens in Western Europe.</title>
        <authorList>
            <person name="Taparia T."/>
            <person name="Krijger M."/>
            <person name="Haynes E."/>
            <person name="Elpinstone J.G."/>
            <person name="Noble R."/>
            <person name="Van Der Wolf J."/>
        </authorList>
    </citation>
    <scope>NUCLEOTIDE SEQUENCE [LARGE SCALE GENOMIC DNA]</scope>
    <source>
        <strain evidence="1 2">P7765</strain>
    </source>
</reference>
<proteinExistence type="predicted"/>
<dbReference type="Proteomes" id="UP000542695">
    <property type="component" value="Unassembled WGS sequence"/>
</dbReference>